<dbReference type="SUPFAM" id="SSF103481">
    <property type="entry name" value="Multidrug resistance efflux transporter EmrE"/>
    <property type="match status" value="1"/>
</dbReference>
<evidence type="ECO:0000256" key="10">
    <source>
        <dbReference type="SAM" id="Phobius"/>
    </source>
</evidence>
<keyword evidence="6 10" id="KW-0472">Membrane</keyword>
<feature type="transmembrane region" description="Helical" evidence="10">
    <location>
        <begin position="34"/>
        <end position="51"/>
    </location>
</feature>
<reference evidence="12" key="1">
    <citation type="journal article" date="2019" name="Int. J. Syst. Evol. Microbiol.">
        <title>The Global Catalogue of Microorganisms (GCM) 10K type strain sequencing project: providing services to taxonomists for standard genome sequencing and annotation.</title>
        <authorList>
            <consortium name="The Broad Institute Genomics Platform"/>
            <consortium name="The Broad Institute Genome Sequencing Center for Infectious Disease"/>
            <person name="Wu L."/>
            <person name="Ma J."/>
        </authorList>
    </citation>
    <scope>NUCLEOTIDE SEQUENCE [LARGE SCALE GENOMIC DNA]</scope>
    <source>
        <strain evidence="12">JCM 17805</strain>
    </source>
</reference>
<protein>
    <recommendedName>
        <fullName evidence="8">Guanidinium exporter</fullName>
    </recommendedName>
</protein>
<dbReference type="InterPro" id="IPR037185">
    <property type="entry name" value="EmrE-like"/>
</dbReference>
<evidence type="ECO:0000313" key="12">
    <source>
        <dbReference type="Proteomes" id="UP001500604"/>
    </source>
</evidence>
<evidence type="ECO:0000256" key="4">
    <source>
        <dbReference type="ARBA" id="ARBA00022692"/>
    </source>
</evidence>
<accession>A0ABP8V7J1</accession>
<evidence type="ECO:0000256" key="6">
    <source>
        <dbReference type="ARBA" id="ARBA00023136"/>
    </source>
</evidence>
<name>A0ABP8V7J1_9GAMM</name>
<keyword evidence="4 9" id="KW-0812">Transmembrane</keyword>
<comment type="subcellular location">
    <subcellularLocation>
        <location evidence="1 9">Cell membrane</location>
        <topology evidence="1 9">Multi-pass membrane protein</topology>
    </subcellularLocation>
</comment>
<dbReference type="InterPro" id="IPR000390">
    <property type="entry name" value="Small_drug/metabolite_transptr"/>
</dbReference>
<evidence type="ECO:0000256" key="3">
    <source>
        <dbReference type="ARBA" id="ARBA00022475"/>
    </source>
</evidence>
<dbReference type="InterPro" id="IPR045324">
    <property type="entry name" value="Small_multidrug_res"/>
</dbReference>
<sequence>MKYWLYIAIAGLFECVWAVGLKYTEGLTRLLPTAGTAVAIIISFYFMALALQKLPMGTAYAVWTGIGAVGVATFGMLFLGESRDILRIFCILLIVAGIIGLKLVSGAVE</sequence>
<evidence type="ECO:0000256" key="5">
    <source>
        <dbReference type="ARBA" id="ARBA00022989"/>
    </source>
</evidence>
<dbReference type="PANTHER" id="PTHR30561">
    <property type="entry name" value="SMR FAMILY PROTON-DEPENDENT DRUG EFFLUX TRANSPORTER SUGE"/>
    <property type="match status" value="1"/>
</dbReference>
<dbReference type="PANTHER" id="PTHR30561:SF0">
    <property type="entry name" value="GUANIDINIUM EXPORTER"/>
    <property type="match status" value="1"/>
</dbReference>
<dbReference type="Pfam" id="PF00893">
    <property type="entry name" value="Multi_Drug_Res"/>
    <property type="match status" value="1"/>
</dbReference>
<evidence type="ECO:0000256" key="7">
    <source>
        <dbReference type="ARBA" id="ARBA00038151"/>
    </source>
</evidence>
<keyword evidence="3" id="KW-1003">Cell membrane</keyword>
<dbReference type="RefSeq" id="WP_345198732.1">
    <property type="nucleotide sequence ID" value="NZ_BAABFL010000471.1"/>
</dbReference>
<evidence type="ECO:0000313" key="11">
    <source>
        <dbReference type="EMBL" id="GAA4652213.1"/>
    </source>
</evidence>
<proteinExistence type="inferred from homology"/>
<keyword evidence="12" id="KW-1185">Reference proteome</keyword>
<evidence type="ECO:0000256" key="8">
    <source>
        <dbReference type="ARBA" id="ARBA00039168"/>
    </source>
</evidence>
<comment type="caution">
    <text evidence="11">The sequence shown here is derived from an EMBL/GenBank/DDBJ whole genome shotgun (WGS) entry which is preliminary data.</text>
</comment>
<feature type="transmembrane region" description="Helical" evidence="10">
    <location>
        <begin position="58"/>
        <end position="79"/>
    </location>
</feature>
<evidence type="ECO:0000256" key="2">
    <source>
        <dbReference type="ARBA" id="ARBA00022448"/>
    </source>
</evidence>
<evidence type="ECO:0000256" key="9">
    <source>
        <dbReference type="RuleBase" id="RU003942"/>
    </source>
</evidence>
<dbReference type="EMBL" id="BAABFL010000471">
    <property type="protein sequence ID" value="GAA4652213.1"/>
    <property type="molecule type" value="Genomic_DNA"/>
</dbReference>
<feature type="transmembrane region" description="Helical" evidence="10">
    <location>
        <begin position="85"/>
        <end position="104"/>
    </location>
</feature>
<keyword evidence="2" id="KW-0813">Transport</keyword>
<organism evidence="11 12">
    <name type="scientific">Kistimonas scapharcae</name>
    <dbReference type="NCBI Taxonomy" id="1036133"/>
    <lineage>
        <taxon>Bacteria</taxon>
        <taxon>Pseudomonadati</taxon>
        <taxon>Pseudomonadota</taxon>
        <taxon>Gammaproteobacteria</taxon>
        <taxon>Oceanospirillales</taxon>
        <taxon>Endozoicomonadaceae</taxon>
        <taxon>Kistimonas</taxon>
    </lineage>
</organism>
<evidence type="ECO:0000256" key="1">
    <source>
        <dbReference type="ARBA" id="ARBA00004651"/>
    </source>
</evidence>
<dbReference type="Gene3D" id="1.10.3730.20">
    <property type="match status" value="1"/>
</dbReference>
<gene>
    <name evidence="11" type="primary">sugE</name>
    <name evidence="11" type="ORF">GCM10023116_44970</name>
</gene>
<comment type="similarity">
    <text evidence="7">Belongs to the drug/metabolite transporter (DMT) superfamily. Small multidrug resistance (SMR) (TC 2.A.7.1) family. Gdx/SugE subfamily.</text>
</comment>
<keyword evidence="5 10" id="KW-1133">Transmembrane helix</keyword>
<dbReference type="Proteomes" id="UP001500604">
    <property type="component" value="Unassembled WGS sequence"/>
</dbReference>